<gene>
    <name evidence="1" type="ORF">VNE69_01391</name>
</gene>
<dbReference type="GeneID" id="90540255"/>
<evidence type="ECO:0000313" key="1">
    <source>
        <dbReference type="EMBL" id="WUR02455.1"/>
    </source>
</evidence>
<dbReference type="KEGG" id="vnx:VNE69_01391"/>
<dbReference type="RefSeq" id="XP_065328600.1">
    <property type="nucleotide sequence ID" value="XM_065472528.1"/>
</dbReference>
<evidence type="ECO:0000313" key="2">
    <source>
        <dbReference type="Proteomes" id="UP001334084"/>
    </source>
</evidence>
<sequence length="90" mass="10606">MTSRHSKFMHIFPFFSKNIKNVKIEHVNLEDDEAELRGLNLKKTLLNTKDCPVYINNKKVEGNVYYWKITNEGIFDTFENAINLTERGLK</sequence>
<name>A0AAX4J946_9MICR</name>
<accession>A0AAX4J946</accession>
<dbReference type="EMBL" id="CP142726">
    <property type="protein sequence ID" value="WUR02455.1"/>
    <property type="molecule type" value="Genomic_DNA"/>
</dbReference>
<reference evidence="1" key="1">
    <citation type="journal article" date="2024" name="BMC Genomics">
        <title>Functional annotation of a divergent genome using sequence and structure-based similarity.</title>
        <authorList>
            <person name="Svedberg D."/>
            <person name="Winiger R.R."/>
            <person name="Berg A."/>
            <person name="Sharma H."/>
            <person name="Tellgren-Roth C."/>
            <person name="Debrunner-Vossbrinck B.A."/>
            <person name="Vossbrinck C.R."/>
            <person name="Barandun J."/>
        </authorList>
    </citation>
    <scope>NUCLEOTIDE SEQUENCE</scope>
    <source>
        <strain evidence="1">Illinois isolate</strain>
    </source>
</reference>
<keyword evidence="2" id="KW-1185">Reference proteome</keyword>
<proteinExistence type="predicted"/>
<dbReference type="AlphaFoldDB" id="A0AAX4J946"/>
<organism evidence="1 2">
    <name type="scientific">Vairimorpha necatrix</name>
    <dbReference type="NCBI Taxonomy" id="6039"/>
    <lineage>
        <taxon>Eukaryota</taxon>
        <taxon>Fungi</taxon>
        <taxon>Fungi incertae sedis</taxon>
        <taxon>Microsporidia</taxon>
        <taxon>Nosematidae</taxon>
        <taxon>Vairimorpha</taxon>
    </lineage>
</organism>
<dbReference type="Proteomes" id="UP001334084">
    <property type="component" value="Chromosome 1"/>
</dbReference>
<protein>
    <submittedName>
        <fullName evidence="1">Uncharacterized protein</fullName>
    </submittedName>
</protein>